<dbReference type="GO" id="GO:0070545">
    <property type="term" value="C:PeBoW complex"/>
    <property type="evidence" value="ECO:0007669"/>
    <property type="project" value="TreeGrafter"/>
</dbReference>
<dbReference type="Pfam" id="PF06732">
    <property type="entry name" value="Pescadillo_N"/>
    <property type="match status" value="1"/>
</dbReference>
<feature type="domain" description="BRCT" evidence="7">
    <location>
        <begin position="355"/>
        <end position="449"/>
    </location>
</feature>
<evidence type="ECO:0000313" key="8">
    <source>
        <dbReference type="EMBL" id="EJS43685.1"/>
    </source>
</evidence>
<dbReference type="HOGENOM" id="CLU_019619_1_1_1"/>
<evidence type="ECO:0000256" key="5">
    <source>
        <dbReference type="HAMAP-Rule" id="MF_03028"/>
    </source>
</evidence>
<evidence type="ECO:0000256" key="3">
    <source>
        <dbReference type="ARBA" id="ARBA00023054"/>
    </source>
</evidence>
<evidence type="ECO:0000259" key="7">
    <source>
        <dbReference type="PROSITE" id="PS50172"/>
    </source>
</evidence>
<reference evidence="8 9" key="1">
    <citation type="journal article" date="2013" name="BMC Genomics">
        <title>High quality de novo sequencing and assembly of the Saccharomyces arboricolus genome.</title>
        <authorList>
            <person name="Liti G."/>
            <person name="Nguyen Ba A.N."/>
            <person name="Blythe M."/>
            <person name="Mueller C.A."/>
            <person name="Bergstroem A."/>
            <person name="Cubillos F.A."/>
            <person name="Dafhnis-Calas F."/>
            <person name="Khoshraftar S."/>
            <person name="Malla S."/>
            <person name="Mehta N."/>
            <person name="Siow C.C."/>
            <person name="Warringer J."/>
            <person name="Moses A.M."/>
            <person name="Louis E.J."/>
            <person name="Nieduszynski C.A."/>
        </authorList>
    </citation>
    <scope>NUCLEOTIDE SEQUENCE [LARGE SCALE GENOMIC DNA]</scope>
    <source>
        <strain evidence="9">H-6 / AS 2.3317 / CBS 10644</strain>
    </source>
</reference>
<protein>
    <recommendedName>
        <fullName evidence="5">Pescadillo homolog</fullName>
    </recommendedName>
    <alternativeName>
        <fullName evidence="5">Nucleolar protein 7 homolog</fullName>
    </alternativeName>
</protein>
<dbReference type="CDD" id="cd17709">
    <property type="entry name" value="BRCT_pescadillo_like"/>
    <property type="match status" value="1"/>
</dbReference>
<dbReference type="GO" id="GO:0000466">
    <property type="term" value="P:maturation of 5.8S rRNA from tricistronic rRNA transcript (SSU-rRNA, 5.8S rRNA, LSU-rRNA)"/>
    <property type="evidence" value="ECO:0007669"/>
    <property type="project" value="UniProtKB-UniRule"/>
</dbReference>
<dbReference type="AlphaFoldDB" id="J8PNK8"/>
<evidence type="ECO:0000256" key="4">
    <source>
        <dbReference type="ARBA" id="ARBA00023242"/>
    </source>
</evidence>
<dbReference type="PROSITE" id="PS50172">
    <property type="entry name" value="BRCT"/>
    <property type="match status" value="1"/>
</dbReference>
<dbReference type="PANTHER" id="PTHR12221:SF6">
    <property type="entry name" value="PESCADILLO HOMOLOG"/>
    <property type="match status" value="1"/>
</dbReference>
<comment type="subcellular location">
    <subcellularLocation>
        <location evidence="5">Nucleus</location>
        <location evidence="5">Nucleolus</location>
    </subcellularLocation>
    <subcellularLocation>
        <location evidence="5">Nucleus</location>
        <location evidence="5">Nucleoplasm</location>
    </subcellularLocation>
</comment>
<gene>
    <name evidence="5" type="primary">NOP7</name>
    <name evidence="8" type="ORF">SU7_1260</name>
</gene>
<dbReference type="GO" id="GO:0000463">
    <property type="term" value="P:maturation of LSU-rRNA from tricistronic rRNA transcript (SSU-rRNA, 5.8S rRNA, LSU-rRNA)"/>
    <property type="evidence" value="ECO:0007669"/>
    <property type="project" value="UniProtKB-UniRule"/>
</dbReference>
<comment type="subunit">
    <text evidence="5">Component of the NOP7 complex, composed of ERB1, NOP7 and YTM1. Within the NOP7 complex ERB1 appears to interact directly with NOP7 and YTM1. The NOP7 complex also associates with the 66S pre-ribosome.</text>
</comment>
<evidence type="ECO:0000256" key="2">
    <source>
        <dbReference type="ARBA" id="ARBA00022552"/>
    </source>
</evidence>
<feature type="compositionally biased region" description="Basic residues" evidence="6">
    <location>
        <begin position="557"/>
        <end position="566"/>
    </location>
</feature>
<keyword evidence="4 5" id="KW-0539">Nucleus</keyword>
<accession>J8PNK8</accession>
<dbReference type="Pfam" id="PF16589">
    <property type="entry name" value="BRCT_2"/>
    <property type="match status" value="1"/>
</dbReference>
<feature type="region of interest" description="Disordered" evidence="6">
    <location>
        <begin position="459"/>
        <end position="600"/>
    </location>
</feature>
<feature type="compositionally biased region" description="Basic and acidic residues" evidence="6">
    <location>
        <begin position="301"/>
        <end position="327"/>
    </location>
</feature>
<dbReference type="InterPro" id="IPR001357">
    <property type="entry name" value="BRCT_dom"/>
</dbReference>
<dbReference type="GO" id="GO:0005654">
    <property type="term" value="C:nucleoplasm"/>
    <property type="evidence" value="ECO:0007669"/>
    <property type="project" value="UniProtKB-SubCell"/>
</dbReference>
<feature type="compositionally biased region" description="Acidic residues" evidence="6">
    <location>
        <begin position="473"/>
        <end position="505"/>
    </location>
</feature>
<keyword evidence="3" id="KW-0175">Coiled coil</keyword>
<dbReference type="SMART" id="SM00292">
    <property type="entry name" value="BRCT"/>
    <property type="match status" value="1"/>
</dbReference>
<dbReference type="PANTHER" id="PTHR12221">
    <property type="entry name" value="PESCADILLO - RELATED"/>
    <property type="match status" value="1"/>
</dbReference>
<dbReference type="Proteomes" id="UP000006968">
    <property type="component" value="Chromosome VII"/>
</dbReference>
<dbReference type="GO" id="GO:0043021">
    <property type="term" value="F:ribonucleoprotein complex binding"/>
    <property type="evidence" value="ECO:0007669"/>
    <property type="project" value="UniProtKB-UniRule"/>
</dbReference>
<dbReference type="OrthoDB" id="10264910at2759"/>
<feature type="compositionally biased region" description="Basic residues" evidence="6">
    <location>
        <begin position="580"/>
        <end position="600"/>
    </location>
</feature>
<dbReference type="GO" id="GO:0030687">
    <property type="term" value="C:preribosome, large subunit precursor"/>
    <property type="evidence" value="ECO:0007669"/>
    <property type="project" value="UniProtKB-UniRule"/>
</dbReference>
<dbReference type="InterPro" id="IPR036420">
    <property type="entry name" value="BRCT_dom_sf"/>
</dbReference>
<proteinExistence type="inferred from homology"/>
<comment type="function">
    <text evidence="5">Component of the NOP7 complex, which is required for maturation of the 25S and 5.8S ribosomal RNAs and formation of the 60S ribosome.</text>
</comment>
<evidence type="ECO:0000256" key="1">
    <source>
        <dbReference type="ARBA" id="ARBA00022517"/>
    </source>
</evidence>
<keyword evidence="2 5" id="KW-0698">rRNA processing</keyword>
<keyword evidence="1 5" id="KW-0690">Ribosome biogenesis</keyword>
<organism evidence="8 9">
    <name type="scientific">Saccharomyces arboricola (strain H-6 / AS 2.3317 / CBS 10644)</name>
    <name type="common">Yeast</name>
    <dbReference type="NCBI Taxonomy" id="1160507"/>
    <lineage>
        <taxon>Eukaryota</taxon>
        <taxon>Fungi</taxon>
        <taxon>Dikarya</taxon>
        <taxon>Ascomycota</taxon>
        <taxon>Saccharomycotina</taxon>
        <taxon>Saccharomycetes</taxon>
        <taxon>Saccharomycetales</taxon>
        <taxon>Saccharomycetaceae</taxon>
        <taxon>Saccharomyces</taxon>
    </lineage>
</organism>
<name>J8PNK8_SACAR</name>
<dbReference type="GO" id="GO:0003723">
    <property type="term" value="F:RNA binding"/>
    <property type="evidence" value="ECO:0007669"/>
    <property type="project" value="TreeGrafter"/>
</dbReference>
<feature type="region of interest" description="Disordered" evidence="6">
    <location>
        <begin position="296"/>
        <end position="340"/>
    </location>
</feature>
<evidence type="ECO:0000313" key="9">
    <source>
        <dbReference type="Proteomes" id="UP000006968"/>
    </source>
</evidence>
<comment type="similarity">
    <text evidence="5">Belongs to the pescadillo family.</text>
</comment>
<dbReference type="HAMAP" id="MF_03028">
    <property type="entry name" value="Pescadillo"/>
    <property type="match status" value="1"/>
</dbReference>
<comment type="caution">
    <text evidence="8">The sequence shown here is derived from an EMBL/GenBank/DDBJ whole genome shotgun (WGS) entry which is preliminary data.</text>
</comment>
<sequence>MRIKKKNTRGNARNFITRSQAVRKLQVSLADFRRLCIFKGIYPREPRNKKKANKGSTAPTTFYYAKDIQYLMHEPVLAKFREHKTFARKLTRALGRGEVSSAKRLEENRDTYTLDHIIKERYPSFPDALRDVDDALNMLFLFSNLPSTNQVSSRIVSDAQKICNQWLAYVAKERLVRKVFVSIKGVYYQANIKGEEVRWLVPFKFPENIPSDVDFRIMLTFLEFYSTLLHFVLYKLYTDSGLIYPPKLDLEKDKIISGLSSYILESRQEDNLLQHDPTEIKEDVQVESLDASTLKSAMNADEAKREETNKEEQEEKEQELEQEKEQNEETELDTFEDNNKNKGDVLIQPSKYDSPVASLFSDFVFYVGREVPIDILEFLILSSGGSVISEAALDQIENKKDIDMSNVTHQIVDRPVLKNKVAGRTYIQPQWIFDCINKGELVPANKYLPGETLPPHLSPWGDAIGYDPTAPVEEGEESEAEVEAEGEDQEIGIGGEEDDEDDEELQAQKELELEAQGVKYSEAPEAGKDTTKSKNKKRKVDEEEEEKKLKMIMMSNKQKKLYKKMRYSNAKKDEQTENLKKKKKQIAKQKAKLGKLNSKK</sequence>
<dbReference type="InterPro" id="IPR010613">
    <property type="entry name" value="PES"/>
</dbReference>
<keyword evidence="9" id="KW-1185">Reference proteome</keyword>
<dbReference type="Gene3D" id="3.40.50.10190">
    <property type="entry name" value="BRCT domain"/>
    <property type="match status" value="1"/>
</dbReference>
<dbReference type="EMBL" id="ALIE01000087">
    <property type="protein sequence ID" value="EJS43685.1"/>
    <property type="molecule type" value="Genomic_DNA"/>
</dbReference>
<evidence type="ECO:0000256" key="6">
    <source>
        <dbReference type="SAM" id="MobiDB-lite"/>
    </source>
</evidence>
<feature type="compositionally biased region" description="Basic and acidic residues" evidence="6">
    <location>
        <begin position="570"/>
        <end position="579"/>
    </location>
</feature>
<dbReference type="SUPFAM" id="SSF52113">
    <property type="entry name" value="BRCT domain"/>
    <property type="match status" value="1"/>
</dbReference>
<dbReference type="FunFam" id="3.40.50.10190:FF:000067">
    <property type="entry name" value="Pescadillo homolog"/>
    <property type="match status" value="1"/>
</dbReference>